<evidence type="ECO:0000256" key="1">
    <source>
        <dbReference type="SAM" id="Phobius"/>
    </source>
</evidence>
<name>A0ABX5FFH5_9BURK</name>
<keyword evidence="1" id="KW-0812">Transmembrane</keyword>
<gene>
    <name evidence="2" type="ORF">BZL35_00726</name>
</gene>
<evidence type="ECO:0000313" key="2">
    <source>
        <dbReference type="EMBL" id="PSB92481.1"/>
    </source>
</evidence>
<protein>
    <recommendedName>
        <fullName evidence="4">Cytochrome b561 bacterial/Ni-hydrogenase domain-containing protein</fullName>
    </recommendedName>
</protein>
<keyword evidence="3" id="KW-1185">Reference proteome</keyword>
<evidence type="ECO:0000313" key="3">
    <source>
        <dbReference type="Proteomes" id="UP000242660"/>
    </source>
</evidence>
<sequence length="45" mass="5245">MFLLACLFSLNISRETIHGLYTSMCMWFAIILALHIFENLLILVE</sequence>
<evidence type="ECO:0008006" key="4">
    <source>
        <dbReference type="Google" id="ProtNLM"/>
    </source>
</evidence>
<feature type="transmembrane region" description="Helical" evidence="1">
    <location>
        <begin position="24"/>
        <end position="44"/>
    </location>
</feature>
<accession>A0ABX5FFH5</accession>
<keyword evidence="1" id="KW-0472">Membrane</keyword>
<keyword evidence="1" id="KW-1133">Transmembrane helix</keyword>
<dbReference type="EMBL" id="MUHY01000001">
    <property type="protein sequence ID" value="PSB92481.1"/>
    <property type="molecule type" value="Genomic_DNA"/>
</dbReference>
<organism evidence="2 3">
    <name type="scientific">Candidatus Pandoraea novymonadis</name>
    <dbReference type="NCBI Taxonomy" id="1808959"/>
    <lineage>
        <taxon>Bacteria</taxon>
        <taxon>Pseudomonadati</taxon>
        <taxon>Pseudomonadota</taxon>
        <taxon>Betaproteobacteria</taxon>
        <taxon>Burkholderiales</taxon>
        <taxon>Burkholderiaceae</taxon>
        <taxon>Pandoraea</taxon>
    </lineage>
</organism>
<dbReference type="Proteomes" id="UP000242660">
    <property type="component" value="Unassembled WGS sequence"/>
</dbReference>
<comment type="caution">
    <text evidence="2">The sequence shown here is derived from an EMBL/GenBank/DDBJ whole genome shotgun (WGS) entry which is preliminary data.</text>
</comment>
<reference evidence="2 3" key="1">
    <citation type="journal article" date="2017" name="Front. Microbiol.">
        <title>Genome of Ca. Pandoraea novymonadis, an Endosymbiotic Bacterium of the Trypanosomatid Novymonas esmeraldas.</title>
        <authorList>
            <person name="Kostygov A.Y."/>
            <person name="Butenko A."/>
            <person name="Nenarokova A."/>
            <person name="Tashyreva D."/>
            <person name="Flegontov P."/>
            <person name="Lukes J."/>
            <person name="Yurchenko V."/>
        </authorList>
    </citation>
    <scope>NUCLEOTIDE SEQUENCE [LARGE SCALE GENOMIC DNA]</scope>
    <source>
        <strain evidence="2 3">E262</strain>
    </source>
</reference>
<proteinExistence type="predicted"/>